<gene>
    <name evidence="5" type="ORF">SAMN05444277_107176</name>
</gene>
<dbReference type="AlphaFoldDB" id="A0A1I5X3E2"/>
<dbReference type="InterPro" id="IPR015424">
    <property type="entry name" value="PyrdxlP-dep_Trfase"/>
</dbReference>
<reference evidence="5 6" key="1">
    <citation type="submission" date="2016-10" db="EMBL/GenBank/DDBJ databases">
        <authorList>
            <person name="de Groot N.N."/>
        </authorList>
    </citation>
    <scope>NUCLEOTIDE SEQUENCE [LARGE SCALE GENOMIC DNA]</scope>
    <source>
        <strain evidence="5 6">DSM 28286</strain>
    </source>
</reference>
<proteinExistence type="inferred from homology"/>
<dbReference type="PIRSF" id="PIRSF000390">
    <property type="entry name" value="PLP_StrS"/>
    <property type="match status" value="1"/>
</dbReference>
<keyword evidence="6" id="KW-1185">Reference proteome</keyword>
<evidence type="ECO:0000256" key="3">
    <source>
        <dbReference type="PIRSR" id="PIRSR000390-2"/>
    </source>
</evidence>
<feature type="modified residue" description="N6-(pyridoxal phosphate)lysine" evidence="3">
    <location>
        <position position="194"/>
    </location>
</feature>
<dbReference type="CDD" id="cd00616">
    <property type="entry name" value="AHBA_syn"/>
    <property type="match status" value="1"/>
</dbReference>
<dbReference type="Proteomes" id="UP000199031">
    <property type="component" value="Unassembled WGS sequence"/>
</dbReference>
<dbReference type="GO" id="GO:0000271">
    <property type="term" value="P:polysaccharide biosynthetic process"/>
    <property type="evidence" value="ECO:0007669"/>
    <property type="project" value="TreeGrafter"/>
</dbReference>
<comment type="similarity">
    <text evidence="1 4">Belongs to the DegT/DnrJ/EryC1 family.</text>
</comment>
<sequence length="384" mass="42830">MQQAIPYGKQFISEEDIRAVTETLKSDFLTQGPKINEFEEKFAAYIGCDYAVAVANGTAALHLSALALNVNSQSKVITTPITFAASANCVRYCGGEAVFVDIDASTALIDINKIKALLNASPKGTYEGIIPVDFAGLPVNLEALHQLANEYGLWIIEDACHAPGGYFIDSKGVKQNCGNGVYADLAIFSFHPVKHIACGEGGMITTNNKALYESLLLLRTHGITKDHSLLHENHGGWYYEMQELGYNYRLSDINAALGISQLKRADEGLEKRKAIAKKYDEAFANSSIKIIKPAEGFNHAYHLYVIQVEDRKGLYDHLRRHNIFAQVHYIPIPMQPYYKQLGYNAEHYPNANDYYEKCLSIPMYPTLTGQEQNFVIQTILEFNK</sequence>
<evidence type="ECO:0000256" key="1">
    <source>
        <dbReference type="ARBA" id="ARBA00037999"/>
    </source>
</evidence>
<dbReference type="PANTHER" id="PTHR30244:SF34">
    <property type="entry name" value="DTDP-4-AMINO-4,6-DIDEOXYGALACTOSE TRANSAMINASE"/>
    <property type="match status" value="1"/>
</dbReference>
<dbReference type="InterPro" id="IPR015421">
    <property type="entry name" value="PyrdxlP-dep_Trfase_major"/>
</dbReference>
<feature type="active site" description="Proton acceptor" evidence="2">
    <location>
        <position position="194"/>
    </location>
</feature>
<dbReference type="PANTHER" id="PTHR30244">
    <property type="entry name" value="TRANSAMINASE"/>
    <property type="match status" value="1"/>
</dbReference>
<dbReference type="InterPro" id="IPR000653">
    <property type="entry name" value="DegT/StrS_aminotransferase"/>
</dbReference>
<dbReference type="Gene3D" id="3.40.640.10">
    <property type="entry name" value="Type I PLP-dependent aspartate aminotransferase-like (Major domain)"/>
    <property type="match status" value="1"/>
</dbReference>
<dbReference type="InterPro" id="IPR015422">
    <property type="entry name" value="PyrdxlP-dep_Trfase_small"/>
</dbReference>
<evidence type="ECO:0000256" key="2">
    <source>
        <dbReference type="PIRSR" id="PIRSR000390-1"/>
    </source>
</evidence>
<dbReference type="STRING" id="1465490.SAMN05444277_107176"/>
<accession>A0A1I5X3E2</accession>
<evidence type="ECO:0000313" key="5">
    <source>
        <dbReference type="EMBL" id="SFQ26424.1"/>
    </source>
</evidence>
<dbReference type="InterPro" id="IPR020026">
    <property type="entry name" value="PseC"/>
</dbReference>
<evidence type="ECO:0000313" key="6">
    <source>
        <dbReference type="Proteomes" id="UP000199031"/>
    </source>
</evidence>
<name>A0A1I5X3E2_9BACT</name>
<dbReference type="NCBIfam" id="TIGR03588">
    <property type="entry name" value="PseC"/>
    <property type="match status" value="1"/>
</dbReference>
<dbReference type="RefSeq" id="WP_090659155.1">
    <property type="nucleotide sequence ID" value="NZ_FOXQ01000007.1"/>
</dbReference>
<dbReference type="SUPFAM" id="SSF53383">
    <property type="entry name" value="PLP-dependent transferases"/>
    <property type="match status" value="1"/>
</dbReference>
<dbReference type="OrthoDB" id="9810913at2"/>
<organism evidence="5 6">
    <name type="scientific">Parafilimonas terrae</name>
    <dbReference type="NCBI Taxonomy" id="1465490"/>
    <lineage>
        <taxon>Bacteria</taxon>
        <taxon>Pseudomonadati</taxon>
        <taxon>Bacteroidota</taxon>
        <taxon>Chitinophagia</taxon>
        <taxon>Chitinophagales</taxon>
        <taxon>Chitinophagaceae</taxon>
        <taxon>Parafilimonas</taxon>
    </lineage>
</organism>
<dbReference type="Gene3D" id="3.90.1150.10">
    <property type="entry name" value="Aspartate Aminotransferase, domain 1"/>
    <property type="match status" value="1"/>
</dbReference>
<dbReference type="EMBL" id="FOXQ01000007">
    <property type="protein sequence ID" value="SFQ26424.1"/>
    <property type="molecule type" value="Genomic_DNA"/>
</dbReference>
<protein>
    <submittedName>
        <fullName evidence="5">UDP-4-amino-4,6-dideoxy-N-acetyl-beta-L-altrosamine transaminase</fullName>
    </submittedName>
</protein>
<keyword evidence="3 4" id="KW-0663">Pyridoxal phosphate</keyword>
<evidence type="ECO:0000256" key="4">
    <source>
        <dbReference type="RuleBase" id="RU004508"/>
    </source>
</evidence>
<dbReference type="GO" id="GO:0030170">
    <property type="term" value="F:pyridoxal phosphate binding"/>
    <property type="evidence" value="ECO:0007669"/>
    <property type="project" value="TreeGrafter"/>
</dbReference>
<dbReference type="GO" id="GO:0008483">
    <property type="term" value="F:transaminase activity"/>
    <property type="evidence" value="ECO:0007669"/>
    <property type="project" value="TreeGrafter"/>
</dbReference>
<dbReference type="Pfam" id="PF01041">
    <property type="entry name" value="DegT_DnrJ_EryC1"/>
    <property type="match status" value="1"/>
</dbReference>